<dbReference type="SMART" id="SM00822">
    <property type="entry name" value="PKS_KR"/>
    <property type="match status" value="1"/>
</dbReference>
<keyword evidence="6" id="KW-1185">Reference proteome</keyword>
<dbReference type="Proteomes" id="UP000192343">
    <property type="component" value="Unassembled WGS sequence"/>
</dbReference>
<accession>A0A1Y1RUR3</accession>
<dbReference type="AlphaFoldDB" id="A0A1Y1RUR3"/>
<dbReference type="InterPro" id="IPR057326">
    <property type="entry name" value="KR_dom"/>
</dbReference>
<protein>
    <recommendedName>
        <fullName evidence="4">Ketoreductase domain-containing protein</fullName>
    </recommendedName>
</protein>
<evidence type="ECO:0000313" key="5">
    <source>
        <dbReference type="EMBL" id="ORC31140.1"/>
    </source>
</evidence>
<feature type="non-terminal residue" evidence="5">
    <location>
        <position position="1"/>
    </location>
</feature>
<dbReference type="PROSITE" id="PS00061">
    <property type="entry name" value="ADH_SHORT"/>
    <property type="match status" value="1"/>
</dbReference>
<dbReference type="PANTHER" id="PTHR44196">
    <property type="entry name" value="DEHYDROGENASE/REDUCTASE SDR FAMILY MEMBER 7B"/>
    <property type="match status" value="1"/>
</dbReference>
<evidence type="ECO:0000256" key="1">
    <source>
        <dbReference type="ARBA" id="ARBA00006484"/>
    </source>
</evidence>
<comment type="caution">
    <text evidence="5">The sequence shown here is derived from an EMBL/GenBank/DDBJ whole genome shotgun (WGS) entry which is preliminary data.</text>
</comment>
<keyword evidence="2" id="KW-0560">Oxidoreductase</keyword>
<evidence type="ECO:0000259" key="4">
    <source>
        <dbReference type="SMART" id="SM00822"/>
    </source>
</evidence>
<dbReference type="PRINTS" id="PR00080">
    <property type="entry name" value="SDRFAMILY"/>
</dbReference>
<dbReference type="STRING" id="1963862.B4O97_17150"/>
<comment type="similarity">
    <text evidence="1 3">Belongs to the short-chain dehydrogenases/reductases (SDR) family.</text>
</comment>
<dbReference type="InterPro" id="IPR002347">
    <property type="entry name" value="SDR_fam"/>
</dbReference>
<evidence type="ECO:0000313" key="6">
    <source>
        <dbReference type="Proteomes" id="UP000192343"/>
    </source>
</evidence>
<dbReference type="Pfam" id="PF00106">
    <property type="entry name" value="adh_short"/>
    <property type="match status" value="1"/>
</dbReference>
<dbReference type="PRINTS" id="PR00081">
    <property type="entry name" value="GDHRDH"/>
</dbReference>
<organism evidence="5 6">
    <name type="scientific">Marispirochaeta aestuarii</name>
    <dbReference type="NCBI Taxonomy" id="1963862"/>
    <lineage>
        <taxon>Bacteria</taxon>
        <taxon>Pseudomonadati</taxon>
        <taxon>Spirochaetota</taxon>
        <taxon>Spirochaetia</taxon>
        <taxon>Spirochaetales</taxon>
        <taxon>Spirochaetaceae</taxon>
        <taxon>Marispirochaeta</taxon>
    </lineage>
</organism>
<evidence type="ECO:0000256" key="3">
    <source>
        <dbReference type="RuleBase" id="RU000363"/>
    </source>
</evidence>
<evidence type="ECO:0000256" key="2">
    <source>
        <dbReference type="ARBA" id="ARBA00023002"/>
    </source>
</evidence>
<dbReference type="InterPro" id="IPR036291">
    <property type="entry name" value="NAD(P)-bd_dom_sf"/>
</dbReference>
<gene>
    <name evidence="5" type="ORF">B4O97_17150</name>
</gene>
<name>A0A1Y1RUR3_9SPIO</name>
<dbReference type="SUPFAM" id="SSF51735">
    <property type="entry name" value="NAD(P)-binding Rossmann-fold domains"/>
    <property type="match status" value="1"/>
</dbReference>
<dbReference type="EMBL" id="MWQY01000026">
    <property type="protein sequence ID" value="ORC31140.1"/>
    <property type="molecule type" value="Genomic_DNA"/>
</dbReference>
<reference evidence="5 6" key="1">
    <citation type="submission" date="2017-03" db="EMBL/GenBank/DDBJ databases">
        <title>Draft Genome sequence of Marispirochaeta sp. strain JC444.</title>
        <authorList>
            <person name="Shivani Y."/>
            <person name="Subhash Y."/>
            <person name="Sasikala C."/>
            <person name="Ramana C."/>
        </authorList>
    </citation>
    <scope>NUCLEOTIDE SEQUENCE [LARGE SCALE GENOMIC DNA]</scope>
    <source>
        <strain evidence="5 6">JC444</strain>
    </source>
</reference>
<dbReference type="Gene3D" id="3.40.50.720">
    <property type="entry name" value="NAD(P)-binding Rossmann-like Domain"/>
    <property type="match status" value="1"/>
</dbReference>
<dbReference type="RefSeq" id="WP_083052739.1">
    <property type="nucleotide sequence ID" value="NZ_MWQY01000026.1"/>
</dbReference>
<sequence length="304" mass="34517">EKPIDRRLFMHIYVRSPWHQAIFRFSLLPLKRILTVMEKHIAVVTGASSGIGRAFAEEYARRGYDLILTGRRTGVLDSFSAELRERWNTSVETAIFDLSDPEELELFAGNIAARRISVLVNNAGFGSPRAFSVDTYENQVRMIKVHVEAVVRLCHAVLPGMREEGEGTIINVSSLASFFPAPLDALYSGTKAFLTRFSEALQLEQSGTGIRVQALCPGFIRTEFHERLGLGKEFNRKSSGIFRWMEPQQLVRASLKALNRRRPPVIVVPGLFYRFLYLIHRLVPRSIIYRSMDGRMMNRVDGGE</sequence>
<proteinExistence type="inferred from homology"/>
<dbReference type="GO" id="GO:0016020">
    <property type="term" value="C:membrane"/>
    <property type="evidence" value="ECO:0007669"/>
    <property type="project" value="TreeGrafter"/>
</dbReference>
<dbReference type="PIRSF" id="PIRSF000126">
    <property type="entry name" value="11-beta-HSD1"/>
    <property type="match status" value="1"/>
</dbReference>
<feature type="domain" description="Ketoreductase" evidence="4">
    <location>
        <begin position="40"/>
        <end position="218"/>
    </location>
</feature>
<dbReference type="InterPro" id="IPR020904">
    <property type="entry name" value="Sc_DH/Rdtase_CS"/>
</dbReference>
<dbReference type="GO" id="GO:0016491">
    <property type="term" value="F:oxidoreductase activity"/>
    <property type="evidence" value="ECO:0007669"/>
    <property type="project" value="UniProtKB-KW"/>
</dbReference>
<dbReference type="PANTHER" id="PTHR44196:SF2">
    <property type="entry name" value="SHORT-CHAIN DEHYDROGENASE-RELATED"/>
    <property type="match status" value="1"/>
</dbReference>